<evidence type="ECO:0000313" key="3">
    <source>
        <dbReference type="Proteomes" id="UP000290637"/>
    </source>
</evidence>
<keyword evidence="3" id="KW-1185">Reference proteome</keyword>
<feature type="transmembrane region" description="Helical" evidence="1">
    <location>
        <begin position="48"/>
        <end position="68"/>
    </location>
</feature>
<proteinExistence type="predicted"/>
<keyword evidence="1" id="KW-1133">Transmembrane helix</keyword>
<dbReference type="EMBL" id="CP035913">
    <property type="protein sequence ID" value="QBE65996.1"/>
    <property type="molecule type" value="Genomic_DNA"/>
</dbReference>
<accession>A0A4P6L2Y8</accession>
<dbReference type="Proteomes" id="UP000290637">
    <property type="component" value="Chromosome"/>
</dbReference>
<reference evidence="2 3" key="1">
    <citation type="submission" date="2019-02" db="EMBL/GenBank/DDBJ databases">
        <title>Draft Genome Sequences of Six Type Strains of the Genus Massilia.</title>
        <authorList>
            <person name="Miess H."/>
            <person name="Frediansyhah A."/>
            <person name="Gross H."/>
        </authorList>
    </citation>
    <scope>NUCLEOTIDE SEQUENCE [LARGE SCALE GENOMIC DNA]</scope>
    <source>
        <strain evidence="2 3">DSM 17473</strain>
    </source>
</reference>
<sequence>MDNLLPFTIEEQNRMKAEEIFRWEVRRKLDQSSDKGRKSITALLSTPLGLFLLSSVLLPVLIWLHGLVSQAIQVERQRNDAREARVARVERLDTEISYRYSKAMMYLQQGLLAVPQSEKAQITLEKAMHQMTANPRVEEVHVLYDDFDRSSGYALLSELRDHLVSAGIKSELITQSGTVRSVILKLSKLETDVQLQKVELKEAIQVLKATMNLPPVEQCQEVDVSRWHKGFARTDCSSKEVTC</sequence>
<evidence type="ECO:0000313" key="2">
    <source>
        <dbReference type="EMBL" id="QBE65996.1"/>
    </source>
</evidence>
<evidence type="ECO:0000256" key="1">
    <source>
        <dbReference type="SAM" id="Phobius"/>
    </source>
</evidence>
<dbReference type="RefSeq" id="WP_130189105.1">
    <property type="nucleotide sequence ID" value="NZ_CP035913.1"/>
</dbReference>
<gene>
    <name evidence="2" type="ORF">EWM63_25905</name>
</gene>
<dbReference type="KEGG" id="plue:EWM63_25905"/>
<protein>
    <submittedName>
        <fullName evidence="2">Uncharacterized protein</fullName>
    </submittedName>
</protein>
<keyword evidence="1" id="KW-0812">Transmembrane</keyword>
<keyword evidence="1" id="KW-0472">Membrane</keyword>
<dbReference type="AlphaFoldDB" id="A0A4P6L2Y8"/>
<name>A0A4P6L2Y8_9BURK</name>
<organism evidence="2 3">
    <name type="scientific">Pseudoduganella lutea</name>
    <dbReference type="NCBI Taxonomy" id="321985"/>
    <lineage>
        <taxon>Bacteria</taxon>
        <taxon>Pseudomonadati</taxon>
        <taxon>Pseudomonadota</taxon>
        <taxon>Betaproteobacteria</taxon>
        <taxon>Burkholderiales</taxon>
        <taxon>Oxalobacteraceae</taxon>
        <taxon>Telluria group</taxon>
        <taxon>Pseudoduganella</taxon>
    </lineage>
</organism>